<name>A0ABS9H6I8_9BACL</name>
<protein>
    <submittedName>
        <fullName evidence="2">Uncharacterized protein</fullName>
    </submittedName>
</protein>
<accession>A0ABS9H6I8</accession>
<keyword evidence="1" id="KW-1133">Transmembrane helix</keyword>
<comment type="caution">
    <text evidence="2">The sequence shown here is derived from an EMBL/GenBank/DDBJ whole genome shotgun (WGS) entry which is preliminary data.</text>
</comment>
<dbReference type="Proteomes" id="UP001649381">
    <property type="component" value="Unassembled WGS sequence"/>
</dbReference>
<keyword evidence="1" id="KW-0812">Transmembrane</keyword>
<gene>
    <name evidence="2" type="ORF">L2716_16880</name>
</gene>
<keyword evidence="3" id="KW-1185">Reference proteome</keyword>
<feature type="transmembrane region" description="Helical" evidence="1">
    <location>
        <begin position="430"/>
        <end position="447"/>
    </location>
</feature>
<organism evidence="2 3">
    <name type="scientific">Pseudalkalibacillus berkeleyi</name>
    <dbReference type="NCBI Taxonomy" id="1069813"/>
    <lineage>
        <taxon>Bacteria</taxon>
        <taxon>Bacillati</taxon>
        <taxon>Bacillota</taxon>
        <taxon>Bacilli</taxon>
        <taxon>Bacillales</taxon>
        <taxon>Fictibacillaceae</taxon>
        <taxon>Pseudalkalibacillus</taxon>
    </lineage>
</organism>
<feature type="transmembrane region" description="Helical" evidence="1">
    <location>
        <begin position="394"/>
        <end position="418"/>
    </location>
</feature>
<evidence type="ECO:0000256" key="1">
    <source>
        <dbReference type="SAM" id="Phobius"/>
    </source>
</evidence>
<feature type="transmembrane region" description="Helical" evidence="1">
    <location>
        <begin position="12"/>
        <end position="30"/>
    </location>
</feature>
<keyword evidence="1" id="KW-0472">Membrane</keyword>
<evidence type="ECO:0000313" key="2">
    <source>
        <dbReference type="EMBL" id="MCF6139403.1"/>
    </source>
</evidence>
<reference evidence="2 3" key="1">
    <citation type="submission" date="2022-01" db="EMBL/GenBank/DDBJ databases">
        <title>Alkalihalobacillus sp. EGI L200015, a novel bacterium isolated from a salt lake sediment.</title>
        <authorList>
            <person name="Gao L."/>
            <person name="Fang B.-Z."/>
            <person name="Li W.-J."/>
        </authorList>
    </citation>
    <scope>NUCLEOTIDE SEQUENCE [LARGE SCALE GENOMIC DNA]</scope>
    <source>
        <strain evidence="2 3">KCTC 12718</strain>
    </source>
</reference>
<feature type="transmembrane region" description="Helical" evidence="1">
    <location>
        <begin position="467"/>
        <end position="486"/>
    </location>
</feature>
<feature type="transmembrane region" description="Helical" evidence="1">
    <location>
        <begin position="498"/>
        <end position="517"/>
    </location>
</feature>
<proteinExistence type="predicted"/>
<evidence type="ECO:0000313" key="3">
    <source>
        <dbReference type="Proteomes" id="UP001649381"/>
    </source>
</evidence>
<dbReference type="RefSeq" id="WP_236338211.1">
    <property type="nucleotide sequence ID" value="NZ_JAKIJS010000003.1"/>
</dbReference>
<sequence length="518" mass="59785">MVRHIKRKRSLYLPVLLLVIMVGLLTFHHASKEKNLTPEGLSRNTEVVNDAKGKVLSVSKLDSGYDVHYNEDDQLTNVHVNETLEVTHKETLPVELDLTATYWAKQNQAIYLNEEKLIYYDGKKNQTLDTNINGLTVGLDTVYYWKDNQIFSMNPSTQKSTLVAKTEQAVMKLFTSEDTKGLFIATVKKQDLSSDVYVYQQSDQDSQLLQKFNIPSLSGERIHTVDASQTQQGTHLIYTTKQTHAGTVTVRGYYNLFESPKEEPKFQKIKIYDSFTNDQMRVIDNLDLVLTEDGPEIILSARGMITAKVRSWNIYRAKQQQSEKWIANHISTSTSISRNHVYVSEHELFWLDSRGKKAKIMAVSNHPELLQKAESFQTADFVNGFYTGISSLPYGFIMLMVAMMWVAPSAIFLFCVSFWNEDAMVQKRSWVRYSTIGLFAICQYYLMQQFFTPMFEAFSPDYLSFQWHSIILPLGIILMSLLFTQFTRQKQWSIYQEFGIFTLFNTLFIVFLISPYVV</sequence>
<dbReference type="EMBL" id="JAKIJS010000003">
    <property type="protein sequence ID" value="MCF6139403.1"/>
    <property type="molecule type" value="Genomic_DNA"/>
</dbReference>